<feature type="domain" description="Arabinosyltransferas concanavalin like" evidence="15">
    <location>
        <begin position="114"/>
        <end position="265"/>
    </location>
</feature>
<dbReference type="Pfam" id="PF04602">
    <property type="entry name" value="Arabinose_trans"/>
    <property type="match status" value="1"/>
</dbReference>
<evidence type="ECO:0000256" key="4">
    <source>
        <dbReference type="ARBA" id="ARBA00022475"/>
    </source>
</evidence>
<evidence type="ECO:0000256" key="8">
    <source>
        <dbReference type="ARBA" id="ARBA00022989"/>
    </source>
</evidence>
<evidence type="ECO:0000256" key="7">
    <source>
        <dbReference type="ARBA" id="ARBA00022692"/>
    </source>
</evidence>
<evidence type="ECO:0000256" key="3">
    <source>
        <dbReference type="ARBA" id="ARBA00008195"/>
    </source>
</evidence>
<feature type="region of interest" description="Disordered" evidence="11">
    <location>
        <begin position="1107"/>
        <end position="1147"/>
    </location>
</feature>
<evidence type="ECO:0000256" key="10">
    <source>
        <dbReference type="ARBA" id="ARBA00023316"/>
    </source>
</evidence>
<keyword evidence="7 12" id="KW-0812">Transmembrane</keyword>
<comment type="function">
    <text evidence="1">Arabinosyl transferase responsible for the polymerization of arabinose into the arabinan of arabinogalactan.</text>
</comment>
<dbReference type="GO" id="GO:0071555">
    <property type="term" value="P:cell wall organization"/>
    <property type="evidence" value="ECO:0007669"/>
    <property type="project" value="UniProtKB-KW"/>
</dbReference>
<evidence type="ECO:0000256" key="12">
    <source>
        <dbReference type="SAM" id="Phobius"/>
    </source>
</evidence>
<gene>
    <name evidence="16" type="ORF">GIY23_11760</name>
</gene>
<feature type="transmembrane region" description="Helical" evidence="12">
    <location>
        <begin position="440"/>
        <end position="457"/>
    </location>
</feature>
<evidence type="ECO:0000259" key="13">
    <source>
        <dbReference type="Pfam" id="PF04602"/>
    </source>
</evidence>
<keyword evidence="10" id="KW-0961">Cell wall biogenesis/degradation</keyword>
<dbReference type="Pfam" id="PF14896">
    <property type="entry name" value="Arabino_trans_C"/>
    <property type="match status" value="1"/>
</dbReference>
<evidence type="ECO:0000256" key="1">
    <source>
        <dbReference type="ARBA" id="ARBA00003001"/>
    </source>
</evidence>
<feature type="transmembrane region" description="Helical" evidence="12">
    <location>
        <begin position="705"/>
        <end position="723"/>
    </location>
</feature>
<dbReference type="Gene3D" id="2.60.120.940">
    <property type="entry name" value="EmbC, C-terminal domain, subdomain 2"/>
    <property type="match status" value="1"/>
</dbReference>
<dbReference type="GO" id="GO:0071766">
    <property type="term" value="P:Actinobacterium-type cell wall biogenesis"/>
    <property type="evidence" value="ECO:0007669"/>
    <property type="project" value="InterPro"/>
</dbReference>
<feature type="domain" description="Arabinosyltransferase C-terminal" evidence="14">
    <location>
        <begin position="764"/>
        <end position="1116"/>
    </location>
</feature>
<dbReference type="EMBL" id="CP045929">
    <property type="protein sequence ID" value="QGK70111.1"/>
    <property type="molecule type" value="Genomic_DNA"/>
</dbReference>
<dbReference type="GO" id="GO:0052636">
    <property type="term" value="F:arabinosyltransferase activity"/>
    <property type="evidence" value="ECO:0007669"/>
    <property type="project" value="InterPro"/>
</dbReference>
<accession>A0A5Q3Q655</accession>
<feature type="transmembrane region" description="Helical" evidence="12">
    <location>
        <begin position="632"/>
        <end position="652"/>
    </location>
</feature>
<dbReference type="InterPro" id="IPR040920">
    <property type="entry name" value="Arabino_trans_N"/>
</dbReference>
<dbReference type="InterPro" id="IPR027451">
    <property type="entry name" value="EmbABC_dom1"/>
</dbReference>
<dbReference type="AlphaFoldDB" id="A0A5Q3Q655"/>
<dbReference type="Gene3D" id="2.60.120.610">
    <property type="entry name" value="arabinofuranosyltransferase like domain"/>
    <property type="match status" value="1"/>
</dbReference>
<sequence>MSPGGLLGLVHPPYTDLSRLHIPTLLECCRSEHRRFPCEVAPQPDRTHGDASPVRGYYALCVRYAEHHPSGPSNETTPSFAGARRLRRVRLFALLVGLLGTALSLAVPFLPVTHDATSLRWPTAEGTRDVSAPLVIYSPTRLHAEIPCETARSLDSRTTARGHLIDTNPKESKYGNLTGLTVAVDDGAVSVHSRGQNLGSRPLPAGPCTVVVHSDAGRTNATVDGVTLADVRGDQRPQLTGIYSDLDGELDDVRGLSVEARVDNRFDSVATPLKLVAMGLAVLAFLGSVVALRRLDAHAGRGAPKLAPRGWWHPRLKDVAVVGSLALWWLIGAFTSDDGYTAAIAQARDDAGYVSNYYRWFANPEAPFGWFYEFYALWTDVSTSVPWMRLPALLMGVASWLLISREVLPRLGQQVRRSSAAGWAAAAVFLAFWLPFNNGLRAEPVVVLFSLLALCAVERAVATARLTPAALGLLGAALSLGAAPHGIVAVLPYVAAAKPLLILVYRRATKFGWLPILSPIAASGFVVLVLLFSDQTYQTVSDGLELKTAFGPNEQWYEELNRYTLLFGQSPDGALARRFPVLLVILCLLTCAAVWLRRGRIRGAALGPTQRLLAVTALSFVVLMLTRTKWSHHFGLFAAVGGALAALTALAAGSTVLRSRRNRAAFFSGLMIIAALASAGTNGFWYVSSWGVPWFDQPPSFQGYIASNVLLVVAAVAGLVAVFEHVRAQRRLAPAGLEKRSSTLARGTAPLAIVCALLVVGELAVFARAVDKQADSYSIGRDNALQLAGQSCGMSDYVQVETDPVAGVLPVSAGQPTNAAPGADVPERLRTESADAYLAERTEGFTRDGYPEADGSQPGELDFRPRHGFGGDDAPVWGSHLPGGVNTGELRTPWYDLPERARTGDSPVVLGMAGLEVAPSSLTIEFGRDTEQGFEILHSYPVRQGPGPSWREHRVPIGGKSTQATKMRVVAVDDGLGGGNWLAVTAPRVPRLTTMTDLVGDSPVFIDWVAAFLHPCLRTTRLRDGVAEMPAFRVTAGEVLRDDGENWSAPQFGGPYGWMSVTSSVRELPTYLDGAVTRDWGSLFVVEPSAPDALPASAALHVESETHWGTWSPGPVGRHVELPGKIPRSSESSAPPRSVGSEGGSGR</sequence>
<feature type="transmembrane region" description="Helical" evidence="12">
    <location>
        <begin position="487"/>
        <end position="505"/>
    </location>
</feature>
<keyword evidence="6 16" id="KW-0808">Transferase</keyword>
<feature type="transmembrane region" description="Helical" evidence="12">
    <location>
        <begin position="608"/>
        <end position="626"/>
    </location>
</feature>
<dbReference type="KEGG" id="sace:GIY23_11760"/>
<keyword evidence="8 12" id="KW-1133">Transmembrane helix</keyword>
<dbReference type="Gene3D" id="3.40.190.160">
    <property type="match status" value="1"/>
</dbReference>
<reference evidence="17" key="1">
    <citation type="submission" date="2019-11" db="EMBL/GenBank/DDBJ databases">
        <title>The complete genome sequence of Saccharopolyspora sp. E2A.</title>
        <authorList>
            <person name="Zhang G."/>
        </authorList>
    </citation>
    <scope>NUCLEOTIDE SEQUENCE [LARGE SCALE GENOMIC DNA]</scope>
    <source>
        <strain evidence="17">E2A</strain>
    </source>
</reference>
<comment type="subcellular location">
    <subcellularLocation>
        <location evidence="2">Cell membrane</location>
        <topology evidence="2">Multi-pass membrane protein</topology>
    </subcellularLocation>
</comment>
<feature type="transmembrane region" description="Helical" evidence="12">
    <location>
        <begin position="387"/>
        <end position="403"/>
    </location>
</feature>
<comment type="similarity">
    <text evidence="3">Belongs to the emb family.</text>
</comment>
<dbReference type="GO" id="GO:0005886">
    <property type="term" value="C:plasma membrane"/>
    <property type="evidence" value="ECO:0007669"/>
    <property type="project" value="UniProtKB-SubCell"/>
</dbReference>
<evidence type="ECO:0000256" key="11">
    <source>
        <dbReference type="SAM" id="MobiDB-lite"/>
    </source>
</evidence>
<feature type="transmembrane region" description="Helical" evidence="12">
    <location>
        <begin position="415"/>
        <end position="434"/>
    </location>
</feature>
<feature type="transmembrane region" description="Helical" evidence="12">
    <location>
        <begin position="744"/>
        <end position="767"/>
    </location>
</feature>
<evidence type="ECO:0000256" key="5">
    <source>
        <dbReference type="ARBA" id="ARBA00022676"/>
    </source>
</evidence>
<dbReference type="InterPro" id="IPR042486">
    <property type="entry name" value="Arabino_trans_C_2"/>
</dbReference>
<dbReference type="Pfam" id="PF17689">
    <property type="entry name" value="Arabino_trans_N"/>
    <property type="match status" value="1"/>
</dbReference>
<protein>
    <submittedName>
        <fullName evidence="16">Arabinosyltransferase</fullName>
    </submittedName>
</protein>
<feature type="transmembrane region" description="Helical" evidence="12">
    <location>
        <begin position="664"/>
        <end position="685"/>
    </location>
</feature>
<evidence type="ECO:0000259" key="14">
    <source>
        <dbReference type="Pfam" id="PF14896"/>
    </source>
</evidence>
<evidence type="ECO:0000259" key="15">
    <source>
        <dbReference type="Pfam" id="PF17689"/>
    </source>
</evidence>
<dbReference type="InterPro" id="IPR007680">
    <property type="entry name" value="Arabino_trans_central"/>
</dbReference>
<keyword evidence="9 12" id="KW-0472">Membrane</keyword>
<feature type="transmembrane region" description="Helical" evidence="12">
    <location>
        <begin position="91"/>
        <end position="110"/>
    </location>
</feature>
<keyword evidence="4" id="KW-1003">Cell membrane</keyword>
<proteinExistence type="inferred from homology"/>
<feature type="compositionally biased region" description="Low complexity" evidence="11">
    <location>
        <begin position="1127"/>
        <end position="1140"/>
    </location>
</feature>
<feature type="transmembrane region" description="Helical" evidence="12">
    <location>
        <begin position="512"/>
        <end position="532"/>
    </location>
</feature>
<feature type="domain" description="Arabinofuranosyltransferase central" evidence="13">
    <location>
        <begin position="270"/>
        <end position="727"/>
    </location>
</feature>
<dbReference type="Proteomes" id="UP000371041">
    <property type="component" value="Chromosome"/>
</dbReference>
<evidence type="ECO:0000313" key="17">
    <source>
        <dbReference type="Proteomes" id="UP000371041"/>
    </source>
</evidence>
<feature type="transmembrane region" description="Helical" evidence="12">
    <location>
        <begin position="275"/>
        <end position="295"/>
    </location>
</feature>
<evidence type="ECO:0000256" key="9">
    <source>
        <dbReference type="ARBA" id="ARBA00023136"/>
    </source>
</evidence>
<keyword evidence="5" id="KW-0328">Glycosyltransferase</keyword>
<name>A0A5Q3Q655_9PSEU</name>
<keyword evidence="17" id="KW-1185">Reference proteome</keyword>
<evidence type="ECO:0000256" key="6">
    <source>
        <dbReference type="ARBA" id="ARBA00022679"/>
    </source>
</evidence>
<dbReference type="InterPro" id="IPR032731">
    <property type="entry name" value="Arabino_trans_C"/>
</dbReference>
<evidence type="ECO:0000313" key="16">
    <source>
        <dbReference type="EMBL" id="QGK70111.1"/>
    </source>
</evidence>
<evidence type="ECO:0000256" key="2">
    <source>
        <dbReference type="ARBA" id="ARBA00004651"/>
    </source>
</evidence>
<organism evidence="16 17">
    <name type="scientific">Allosaccharopolyspora coralli</name>
    <dbReference type="NCBI Taxonomy" id="2665642"/>
    <lineage>
        <taxon>Bacteria</taxon>
        <taxon>Bacillati</taxon>
        <taxon>Actinomycetota</taxon>
        <taxon>Actinomycetes</taxon>
        <taxon>Pseudonocardiales</taxon>
        <taxon>Pseudonocardiaceae</taxon>
        <taxon>Allosaccharopolyspora</taxon>
    </lineage>
</organism>
<feature type="transmembrane region" description="Helical" evidence="12">
    <location>
        <begin position="579"/>
        <end position="596"/>
    </location>
</feature>